<reference evidence="2" key="2">
    <citation type="submission" date="2018-04" db="EMBL/GenBank/DDBJ databases">
        <title>OnivRS2 (Oryza nivara Reference Sequence Version 2).</title>
        <authorList>
            <person name="Zhang J."/>
            <person name="Kudrna D."/>
            <person name="Lee S."/>
            <person name="Talag J."/>
            <person name="Rajasekar S."/>
            <person name="Welchert J."/>
            <person name="Hsing Y.-I."/>
            <person name="Wing R.A."/>
        </authorList>
    </citation>
    <scope>NUCLEOTIDE SEQUENCE [LARGE SCALE GENOMIC DNA]</scope>
    <source>
        <strain evidence="2">SL10</strain>
    </source>
</reference>
<keyword evidence="1" id="KW-0812">Transmembrane</keyword>
<dbReference type="EnsemblPlants" id="ONIVA08G15320.2">
    <property type="protein sequence ID" value="ONIVA08G15320.2"/>
    <property type="gene ID" value="ONIVA08G15320"/>
</dbReference>
<accession>A0A0E0IBQ5</accession>
<keyword evidence="1" id="KW-1133">Transmembrane helix</keyword>
<keyword evidence="1" id="KW-0472">Membrane</keyword>
<keyword evidence="3" id="KW-1185">Reference proteome</keyword>
<reference evidence="2" key="1">
    <citation type="submission" date="2015-04" db="UniProtKB">
        <authorList>
            <consortium name="EnsemblPlants"/>
        </authorList>
    </citation>
    <scope>IDENTIFICATION</scope>
    <source>
        <strain evidence="2">SL10</strain>
    </source>
</reference>
<sequence>MAELHFSSPVTVVKILFEFLATCSILNKNVRAKICLYRFIFSLAYIAIFVLFFPCRSNSTWKSRKQR</sequence>
<organism evidence="2">
    <name type="scientific">Oryza nivara</name>
    <name type="common">Indian wild rice</name>
    <name type="synonym">Oryza sativa f. spontanea</name>
    <dbReference type="NCBI Taxonomy" id="4536"/>
    <lineage>
        <taxon>Eukaryota</taxon>
        <taxon>Viridiplantae</taxon>
        <taxon>Streptophyta</taxon>
        <taxon>Embryophyta</taxon>
        <taxon>Tracheophyta</taxon>
        <taxon>Spermatophyta</taxon>
        <taxon>Magnoliopsida</taxon>
        <taxon>Liliopsida</taxon>
        <taxon>Poales</taxon>
        <taxon>Poaceae</taxon>
        <taxon>BOP clade</taxon>
        <taxon>Oryzoideae</taxon>
        <taxon>Oryzeae</taxon>
        <taxon>Oryzinae</taxon>
        <taxon>Oryza</taxon>
    </lineage>
</organism>
<evidence type="ECO:0000313" key="3">
    <source>
        <dbReference type="Proteomes" id="UP000006591"/>
    </source>
</evidence>
<feature type="transmembrane region" description="Helical" evidence="1">
    <location>
        <begin position="36"/>
        <end position="55"/>
    </location>
</feature>
<proteinExistence type="predicted"/>
<dbReference type="Gramene" id="ONIVA08G15320.2">
    <property type="protein sequence ID" value="ONIVA08G15320.2"/>
    <property type="gene ID" value="ONIVA08G15320"/>
</dbReference>
<dbReference type="HOGENOM" id="CLU_2816845_0_0_1"/>
<evidence type="ECO:0000256" key="1">
    <source>
        <dbReference type="SAM" id="Phobius"/>
    </source>
</evidence>
<name>A0A0E0IBQ5_ORYNI</name>
<dbReference type="Proteomes" id="UP000006591">
    <property type="component" value="Chromosome 8"/>
</dbReference>
<evidence type="ECO:0000313" key="2">
    <source>
        <dbReference type="EnsemblPlants" id="ONIVA08G15320.2"/>
    </source>
</evidence>
<dbReference type="AlphaFoldDB" id="A0A0E0IBQ5"/>
<protein>
    <submittedName>
        <fullName evidence="2">Uncharacterized protein</fullName>
    </submittedName>
</protein>